<gene>
    <name evidence="2" type="ORF">Plil01_000285100</name>
</gene>
<name>A0A9W6WQ12_9STRA</name>
<keyword evidence="1" id="KW-0175">Coiled coil</keyword>
<reference evidence="2" key="1">
    <citation type="submission" date="2023-04" db="EMBL/GenBank/DDBJ databases">
        <title>Phytophthora lilii NBRC 32176.</title>
        <authorList>
            <person name="Ichikawa N."/>
            <person name="Sato H."/>
            <person name="Tonouchi N."/>
        </authorList>
    </citation>
    <scope>NUCLEOTIDE SEQUENCE</scope>
    <source>
        <strain evidence="2">NBRC 32176</strain>
    </source>
</reference>
<evidence type="ECO:0000313" key="2">
    <source>
        <dbReference type="EMBL" id="GMF12210.1"/>
    </source>
</evidence>
<accession>A0A9W6WQ12</accession>
<organism evidence="2 3">
    <name type="scientific">Phytophthora lilii</name>
    <dbReference type="NCBI Taxonomy" id="2077276"/>
    <lineage>
        <taxon>Eukaryota</taxon>
        <taxon>Sar</taxon>
        <taxon>Stramenopiles</taxon>
        <taxon>Oomycota</taxon>
        <taxon>Peronosporomycetes</taxon>
        <taxon>Peronosporales</taxon>
        <taxon>Peronosporaceae</taxon>
        <taxon>Phytophthora</taxon>
    </lineage>
</organism>
<evidence type="ECO:0000313" key="3">
    <source>
        <dbReference type="Proteomes" id="UP001165083"/>
    </source>
</evidence>
<feature type="coiled-coil region" evidence="1">
    <location>
        <begin position="69"/>
        <end position="96"/>
    </location>
</feature>
<comment type="caution">
    <text evidence="2">The sequence shown here is derived from an EMBL/GenBank/DDBJ whole genome shotgun (WGS) entry which is preliminary data.</text>
</comment>
<dbReference type="Proteomes" id="UP001165083">
    <property type="component" value="Unassembled WGS sequence"/>
</dbReference>
<sequence length="144" mass="16403">MSRRQELGGTLRAKKEQNEHEMPLLAPWTSYKAFEPSFSDDLNRYESHVHSKNVLLTKLVHSQLAEHVEDQVLDKLLELQERLQKLQAQRENSGALPIATLDTLLQTRLIVEAKRKVIPDQIADNVRSPCFILHGLTSTDAHSS</sequence>
<dbReference type="AlphaFoldDB" id="A0A9W6WQ12"/>
<keyword evidence="3" id="KW-1185">Reference proteome</keyword>
<proteinExistence type="predicted"/>
<protein>
    <submittedName>
        <fullName evidence="2">Unnamed protein product</fullName>
    </submittedName>
</protein>
<evidence type="ECO:0000256" key="1">
    <source>
        <dbReference type="SAM" id="Coils"/>
    </source>
</evidence>
<dbReference type="EMBL" id="BSXW01000108">
    <property type="protein sequence ID" value="GMF12210.1"/>
    <property type="molecule type" value="Genomic_DNA"/>
</dbReference>